<dbReference type="Proteomes" id="UP000823912">
    <property type="component" value="Unassembled WGS sequence"/>
</dbReference>
<accession>A0A9D1JB59</accession>
<feature type="compositionally biased region" description="Low complexity" evidence="1">
    <location>
        <begin position="76"/>
        <end position="86"/>
    </location>
</feature>
<proteinExistence type="predicted"/>
<name>A0A9D1JB59_9FIRM</name>
<dbReference type="AlphaFoldDB" id="A0A9D1JB59"/>
<evidence type="ECO:0000313" key="2">
    <source>
        <dbReference type="EMBL" id="HIR70684.1"/>
    </source>
</evidence>
<evidence type="ECO:0000256" key="1">
    <source>
        <dbReference type="SAM" id="MobiDB-lite"/>
    </source>
</evidence>
<organism evidence="2 3">
    <name type="scientific">Candidatus Pullilachnospira gallistercoris</name>
    <dbReference type="NCBI Taxonomy" id="2840911"/>
    <lineage>
        <taxon>Bacteria</taxon>
        <taxon>Bacillati</taxon>
        <taxon>Bacillota</taxon>
        <taxon>Clostridia</taxon>
        <taxon>Lachnospirales</taxon>
        <taxon>Lachnospiraceae</taxon>
        <taxon>Lachnospiraceae incertae sedis</taxon>
        <taxon>Candidatus Pullilachnospira</taxon>
    </lineage>
</organism>
<evidence type="ECO:0000313" key="3">
    <source>
        <dbReference type="Proteomes" id="UP000823912"/>
    </source>
</evidence>
<protein>
    <submittedName>
        <fullName evidence="2">Uncharacterized protein</fullName>
    </submittedName>
</protein>
<reference evidence="2" key="1">
    <citation type="submission" date="2020-10" db="EMBL/GenBank/DDBJ databases">
        <authorList>
            <person name="Gilroy R."/>
        </authorList>
    </citation>
    <scope>NUCLEOTIDE SEQUENCE</scope>
    <source>
        <strain evidence="2">ChiSjej5B23-6657</strain>
    </source>
</reference>
<feature type="region of interest" description="Disordered" evidence="1">
    <location>
        <begin position="30"/>
        <end position="60"/>
    </location>
</feature>
<comment type="caution">
    <text evidence="2">The sequence shown here is derived from an EMBL/GenBank/DDBJ whole genome shotgun (WGS) entry which is preliminary data.</text>
</comment>
<feature type="compositionally biased region" description="Basic and acidic residues" evidence="1">
    <location>
        <begin position="39"/>
        <end position="60"/>
    </location>
</feature>
<reference evidence="2" key="2">
    <citation type="journal article" date="2021" name="PeerJ">
        <title>Extensive microbial diversity within the chicken gut microbiome revealed by metagenomics and culture.</title>
        <authorList>
            <person name="Gilroy R."/>
            <person name="Ravi A."/>
            <person name="Getino M."/>
            <person name="Pursley I."/>
            <person name="Horton D.L."/>
            <person name="Alikhan N.F."/>
            <person name="Baker D."/>
            <person name="Gharbi K."/>
            <person name="Hall N."/>
            <person name="Watson M."/>
            <person name="Adriaenssens E.M."/>
            <person name="Foster-Nyarko E."/>
            <person name="Jarju S."/>
            <person name="Secka A."/>
            <person name="Antonio M."/>
            <person name="Oren A."/>
            <person name="Chaudhuri R.R."/>
            <person name="La Ragione R."/>
            <person name="Hildebrand F."/>
            <person name="Pallen M.J."/>
        </authorList>
    </citation>
    <scope>NUCLEOTIDE SEQUENCE</scope>
    <source>
        <strain evidence="2">ChiSjej5B23-6657</strain>
    </source>
</reference>
<feature type="compositionally biased region" description="Polar residues" evidence="1">
    <location>
        <begin position="87"/>
        <end position="102"/>
    </location>
</feature>
<gene>
    <name evidence="2" type="ORF">IAA55_05330</name>
</gene>
<feature type="region of interest" description="Disordered" evidence="1">
    <location>
        <begin position="76"/>
        <end position="102"/>
    </location>
</feature>
<sequence>MQRKKIIIALAALGCVAVLGVGGYGILSQTTDTTSKSASADEKDQADHEKEKTTDQMDDVKDDAALINGAATDTVAADTSAPTVDTNSSTPAGNTGSSSYETKTIPAKTHEEEIVKQVCNGCGAQFDTAREAGLHTLASDTCENYTSKVVGTVIITDVPATTQQVYIGKKMLCLRRMAVIEQQKIIKDRNAKITSLIG</sequence>
<dbReference type="EMBL" id="DVHM01000085">
    <property type="protein sequence ID" value="HIR70684.1"/>
    <property type="molecule type" value="Genomic_DNA"/>
</dbReference>